<dbReference type="EMBL" id="JBBYHU010000004">
    <property type="protein sequence ID" value="MEL1240106.1"/>
    <property type="molecule type" value="Genomic_DNA"/>
</dbReference>
<proteinExistence type="predicted"/>
<dbReference type="RefSeq" id="WP_341699352.1">
    <property type="nucleotide sequence ID" value="NZ_JBBYHU010000004.1"/>
</dbReference>
<comment type="caution">
    <text evidence="2">The sequence shown here is derived from an EMBL/GenBank/DDBJ whole genome shotgun (WGS) entry which is preliminary data.</text>
</comment>
<dbReference type="PANTHER" id="PTHR12526:SF630">
    <property type="entry name" value="GLYCOSYLTRANSFERASE"/>
    <property type="match status" value="1"/>
</dbReference>
<keyword evidence="2" id="KW-0328">Glycosyltransferase</keyword>
<sequence length="396" mass="46244">MNSKKDILFITHELQCGGAEKALISLLQVIDYDKFNVYVQLFWNRGLFLNQLHEKVILLPAPVAFQYFDMSIKKALYECLKKGRFDIIYNRIISSILMKFEKNVYRKEQLSWKYVSRCVPKLDQKFHYAVGCIEKGPNYYCVEKVDAPKKLGWIHNDYDKMHMSKEIDIPFFNKIDYIFTDSEECKLVLENNFPMFPGKFQVLKNIVSPKLIHKLAQEEIDPPYSGFKIISVGRFSHQKGYDMAIDAAKIVKDKGYDFNWIILGDGELKEELKKQISDNNLTDIIQLLGIKENHYPYVQQADVFMQTSRFEGKSISIDEAKILNKPILVTNFSTVKDQITDYKTGIIAEMNAESIAEKWIELIVDKGLRERLTHNLSLEDNGTEREIERLYHFLNN</sequence>
<dbReference type="CDD" id="cd03811">
    <property type="entry name" value="GT4_GT28_WabH-like"/>
    <property type="match status" value="1"/>
</dbReference>
<protein>
    <submittedName>
        <fullName evidence="2">Glycosyltransferase</fullName>
        <ecNumber evidence="2">2.4.-.-</ecNumber>
    </submittedName>
</protein>
<dbReference type="EC" id="2.4.-.-" evidence="2"/>
<organism evidence="2 3">
    <name type="scientific">Flavobacterium flavipallidum</name>
    <dbReference type="NCBI Taxonomy" id="3139140"/>
    <lineage>
        <taxon>Bacteria</taxon>
        <taxon>Pseudomonadati</taxon>
        <taxon>Bacteroidota</taxon>
        <taxon>Flavobacteriia</taxon>
        <taxon>Flavobacteriales</taxon>
        <taxon>Flavobacteriaceae</taxon>
        <taxon>Flavobacterium</taxon>
    </lineage>
</organism>
<reference evidence="2 3" key="1">
    <citation type="submission" date="2024-04" db="EMBL/GenBank/DDBJ databases">
        <title>Flavobacterium sp. DGU99 16S ribosomal RNA gene Genome sequencing and assembly.</title>
        <authorList>
            <person name="Park S."/>
        </authorList>
    </citation>
    <scope>NUCLEOTIDE SEQUENCE [LARGE SCALE GENOMIC DNA]</scope>
    <source>
        <strain evidence="2 3">DGU99</strain>
    </source>
</reference>
<dbReference type="InterPro" id="IPR001296">
    <property type="entry name" value="Glyco_trans_1"/>
</dbReference>
<dbReference type="SUPFAM" id="SSF53756">
    <property type="entry name" value="UDP-Glycosyltransferase/glycogen phosphorylase"/>
    <property type="match status" value="1"/>
</dbReference>
<keyword evidence="2" id="KW-0808">Transferase</keyword>
<evidence type="ECO:0000259" key="1">
    <source>
        <dbReference type="Pfam" id="PF00534"/>
    </source>
</evidence>
<dbReference type="PANTHER" id="PTHR12526">
    <property type="entry name" value="GLYCOSYLTRANSFERASE"/>
    <property type="match status" value="1"/>
</dbReference>
<dbReference type="GO" id="GO:0016757">
    <property type="term" value="F:glycosyltransferase activity"/>
    <property type="evidence" value="ECO:0007669"/>
    <property type="project" value="UniProtKB-KW"/>
</dbReference>
<feature type="domain" description="Glycosyl transferase family 1" evidence="1">
    <location>
        <begin position="227"/>
        <end position="375"/>
    </location>
</feature>
<accession>A0ABU9HJ14</accession>
<keyword evidence="3" id="KW-1185">Reference proteome</keyword>
<name>A0ABU9HJ14_9FLAO</name>
<gene>
    <name evidence="2" type="ORF">AAEO59_03495</name>
</gene>
<dbReference type="Gene3D" id="3.40.50.2000">
    <property type="entry name" value="Glycogen Phosphorylase B"/>
    <property type="match status" value="2"/>
</dbReference>
<dbReference type="Proteomes" id="UP001398556">
    <property type="component" value="Unassembled WGS sequence"/>
</dbReference>
<dbReference type="Pfam" id="PF00534">
    <property type="entry name" value="Glycos_transf_1"/>
    <property type="match status" value="1"/>
</dbReference>
<evidence type="ECO:0000313" key="3">
    <source>
        <dbReference type="Proteomes" id="UP001398556"/>
    </source>
</evidence>
<evidence type="ECO:0000313" key="2">
    <source>
        <dbReference type="EMBL" id="MEL1240106.1"/>
    </source>
</evidence>